<evidence type="ECO:0000313" key="3">
    <source>
        <dbReference type="Proteomes" id="UP000076154"/>
    </source>
</evidence>
<feature type="region of interest" description="Disordered" evidence="1">
    <location>
        <begin position="358"/>
        <end position="412"/>
    </location>
</feature>
<evidence type="ECO:0000313" key="2">
    <source>
        <dbReference type="EMBL" id="RDB21989.1"/>
    </source>
</evidence>
<accession>A0A369JIH6</accession>
<organism evidence="2 3">
    <name type="scientific">Hypsizygus marmoreus</name>
    <name type="common">White beech mushroom</name>
    <name type="synonym">Agaricus marmoreus</name>
    <dbReference type="NCBI Taxonomy" id="39966"/>
    <lineage>
        <taxon>Eukaryota</taxon>
        <taxon>Fungi</taxon>
        <taxon>Dikarya</taxon>
        <taxon>Basidiomycota</taxon>
        <taxon>Agaricomycotina</taxon>
        <taxon>Agaricomycetes</taxon>
        <taxon>Agaricomycetidae</taxon>
        <taxon>Agaricales</taxon>
        <taxon>Tricholomatineae</taxon>
        <taxon>Lyophyllaceae</taxon>
        <taxon>Hypsizygus</taxon>
    </lineage>
</organism>
<evidence type="ECO:0000256" key="1">
    <source>
        <dbReference type="SAM" id="MobiDB-lite"/>
    </source>
</evidence>
<proteinExistence type="predicted"/>
<dbReference type="AlphaFoldDB" id="A0A369JIH6"/>
<feature type="region of interest" description="Disordered" evidence="1">
    <location>
        <begin position="86"/>
        <end position="105"/>
    </location>
</feature>
<dbReference type="Proteomes" id="UP000076154">
    <property type="component" value="Unassembled WGS sequence"/>
</dbReference>
<feature type="compositionally biased region" description="Polar residues" evidence="1">
    <location>
        <begin position="452"/>
        <end position="463"/>
    </location>
</feature>
<dbReference type="EMBL" id="LUEZ02000053">
    <property type="protein sequence ID" value="RDB21989.1"/>
    <property type="molecule type" value="Genomic_DNA"/>
</dbReference>
<feature type="region of interest" description="Disordered" evidence="1">
    <location>
        <begin position="425"/>
        <end position="463"/>
    </location>
</feature>
<protein>
    <submittedName>
        <fullName evidence="2">Uncharacterized protein</fullName>
    </submittedName>
</protein>
<reference evidence="2" key="1">
    <citation type="submission" date="2018-04" db="EMBL/GenBank/DDBJ databases">
        <title>Whole genome sequencing of Hypsizygus marmoreus.</title>
        <authorList>
            <person name="Choi I.-G."/>
            <person name="Min B."/>
            <person name="Kim J.-G."/>
            <person name="Kim S."/>
            <person name="Oh Y.-L."/>
            <person name="Kong W.-S."/>
            <person name="Park H."/>
            <person name="Jeong J."/>
            <person name="Song E.-S."/>
        </authorList>
    </citation>
    <scope>NUCLEOTIDE SEQUENCE [LARGE SCALE GENOMIC DNA]</scope>
    <source>
        <strain evidence="2">51987-8</strain>
    </source>
</reference>
<dbReference type="InParanoid" id="A0A369JIH6"/>
<comment type="caution">
    <text evidence="2">The sequence shown here is derived from an EMBL/GenBank/DDBJ whole genome shotgun (WGS) entry which is preliminary data.</text>
</comment>
<name>A0A369JIH6_HYPMA</name>
<dbReference type="OrthoDB" id="2997660at2759"/>
<feature type="compositionally biased region" description="Low complexity" evidence="1">
    <location>
        <begin position="177"/>
        <end position="186"/>
    </location>
</feature>
<sequence>MPCFGQNDRDRFDLGSPCGSRTMDVQAGPSSPYKPAQSQQPSPPIHKHVSLTSDDMRSFSIQGPYGMNISLATVIPGKFSLAFPSNNNNNNSNNSNEWKTMSSPDTAPDVLATTHAPMHHYAVDVPADNTTIRAPSPTPTEVDDPEPESILEKLKSFGIKVCDFAYHPSSKSKGKSRASSPSMSASTLPEIKPHSPKYGPATEIFDQYRGITEFEYRLAQSPRTVPIDGRTLRRLLSLGWVSMSEAKARLHQMDWEAMKNFDARSSDYPWRPCKWSTVPDAEERAKLLLERGGYFFNVDRVRRHQEALAAREEHERMLVEEVQERMRIREAEREGGMGMVVDSAEEEEEEDFFQVDESIEDGPLPPNMRKRALERTASTPNEAMTGPKRPKLSQQMPPMPPKQYPAPASSYDPILYPDAARVIAAEARPPLPPRADTPPADEVPRRRKGLTGQLSRSQTIMQL</sequence>
<gene>
    <name evidence="2" type="ORF">Hypma_010833</name>
</gene>
<feature type="compositionally biased region" description="Low complexity" evidence="1">
    <location>
        <begin position="86"/>
        <end position="96"/>
    </location>
</feature>
<feature type="region of interest" description="Disordered" evidence="1">
    <location>
        <begin position="168"/>
        <end position="196"/>
    </location>
</feature>
<feature type="region of interest" description="Disordered" evidence="1">
    <location>
        <begin position="1"/>
        <end position="50"/>
    </location>
</feature>
<keyword evidence="3" id="KW-1185">Reference proteome</keyword>